<feature type="region of interest" description="Disordered" evidence="3">
    <location>
        <begin position="451"/>
        <end position="497"/>
    </location>
</feature>
<dbReference type="SUPFAM" id="SSF50978">
    <property type="entry name" value="WD40 repeat-like"/>
    <property type="match status" value="1"/>
</dbReference>
<sequence>MGKKKVKNTLGLLPTGVPILEFKYEQPLFAIACHPDKPLIVAGMATGHMYCHQYDAAGLVKLLRANEKLYNSSENKDNQTVNLWETVDVPSKEEHYKTPSVELLWKCRRHKGSVRDICFESDGSCIYSIGTDNVLKKADTLTGKVVKKKTLSDDPKVKYTKMVKSSTHPFLLLGTESGNIEIYDSNKLELLNVVKNVHNGDGINDIFQYVGKSVYKYISLGQTTLASWDSRKPKEGEVSQPNDDKESRDNVFLSDDQEDEILCGTFVDPEDGEMLVCGMGEGVLTVWKPKKNNLMDQLTRIKIKKGESIDCIIPTLQADDSIWCGCSDGKVYKVNMKIGKCVEIRNHSESDEVAYLDLDYDYRLLSGGMDSVRLWDSSEKAPESGVHSEEVDGESNNSNSASSSDEELDSSAENDSGGSDSVASDSEEEGELVGLSREELIAELDKDLVVVESEEERNISNEKPPKKKRKQEQKNVNKKKAPLVDNHHHGINKFEGL</sequence>
<dbReference type="Gene3D" id="2.130.10.10">
    <property type="entry name" value="YVTN repeat-like/Quinoprotein amine dehydrogenase"/>
    <property type="match status" value="2"/>
</dbReference>
<feature type="compositionally biased region" description="Low complexity" evidence="3">
    <location>
        <begin position="394"/>
        <end position="403"/>
    </location>
</feature>
<dbReference type="Proteomes" id="UP000243052">
    <property type="component" value="Chromosome iv"/>
</dbReference>
<keyword evidence="2" id="KW-0677">Repeat</keyword>
<dbReference type="PANTHER" id="PTHR19857">
    <property type="entry name" value="MITOCHONDRIAL DIVISION PROTEIN 1-RELATED"/>
    <property type="match status" value="1"/>
</dbReference>
<dbReference type="InterPro" id="IPR001680">
    <property type="entry name" value="WD40_rpt"/>
</dbReference>
<feature type="compositionally biased region" description="Low complexity" evidence="3">
    <location>
        <begin position="413"/>
        <end position="424"/>
    </location>
</feature>
<dbReference type="InterPro" id="IPR051179">
    <property type="entry name" value="WD_repeat_multifunction"/>
</dbReference>
<dbReference type="SMART" id="SM00320">
    <property type="entry name" value="WD40"/>
    <property type="match status" value="4"/>
</dbReference>
<dbReference type="GeneID" id="28723658"/>
<reference evidence="4 5" key="1">
    <citation type="submission" date="2016-01" db="EMBL/GenBank/DDBJ databases">
        <title>Genome sequence of the yeast Holleya sinecauda.</title>
        <authorList>
            <person name="Dietrich F.S."/>
        </authorList>
    </citation>
    <scope>NUCLEOTIDE SEQUENCE [LARGE SCALE GENOMIC DNA]</scope>
    <source>
        <strain evidence="4 5">ATCC 58844</strain>
    </source>
</reference>
<feature type="compositionally biased region" description="Basic and acidic residues" evidence="3">
    <location>
        <begin position="376"/>
        <end position="390"/>
    </location>
</feature>
<accession>A0A0X8HS15</accession>
<organism evidence="4 5">
    <name type="scientific">Eremothecium sinecaudum</name>
    <dbReference type="NCBI Taxonomy" id="45286"/>
    <lineage>
        <taxon>Eukaryota</taxon>
        <taxon>Fungi</taxon>
        <taxon>Dikarya</taxon>
        <taxon>Ascomycota</taxon>
        <taxon>Saccharomycotina</taxon>
        <taxon>Saccharomycetes</taxon>
        <taxon>Saccharomycetales</taxon>
        <taxon>Saccharomycetaceae</taxon>
        <taxon>Eremothecium</taxon>
    </lineage>
</organism>
<feature type="compositionally biased region" description="Basic residues" evidence="3">
    <location>
        <begin position="465"/>
        <end position="481"/>
    </location>
</feature>
<dbReference type="OrthoDB" id="2288928at2759"/>
<dbReference type="STRING" id="45286.A0A0X8HS15"/>
<evidence type="ECO:0000313" key="5">
    <source>
        <dbReference type="Proteomes" id="UP000243052"/>
    </source>
</evidence>
<dbReference type="RefSeq" id="XP_017987408.1">
    <property type="nucleotide sequence ID" value="XM_018132014.1"/>
</dbReference>
<feature type="region of interest" description="Disordered" evidence="3">
    <location>
        <begin position="230"/>
        <end position="249"/>
    </location>
</feature>
<evidence type="ECO:0000313" key="4">
    <source>
        <dbReference type="EMBL" id="AMD20412.1"/>
    </source>
</evidence>
<keyword evidence="1" id="KW-0853">WD repeat</keyword>
<proteinExistence type="predicted"/>
<dbReference type="EMBL" id="CP014244">
    <property type="protein sequence ID" value="AMD20412.1"/>
    <property type="molecule type" value="Genomic_DNA"/>
</dbReference>
<dbReference type="InterPro" id="IPR015943">
    <property type="entry name" value="WD40/YVTN_repeat-like_dom_sf"/>
</dbReference>
<feature type="region of interest" description="Disordered" evidence="3">
    <location>
        <begin position="376"/>
        <end position="437"/>
    </location>
</feature>
<evidence type="ECO:0000256" key="3">
    <source>
        <dbReference type="SAM" id="MobiDB-lite"/>
    </source>
</evidence>
<dbReference type="AlphaFoldDB" id="A0A0X8HS15"/>
<gene>
    <name evidence="4" type="ORF">AW171_hschr42305</name>
</gene>
<dbReference type="PANTHER" id="PTHR19857:SF8">
    <property type="entry name" value="ANGIO-ASSOCIATED MIGRATORY CELL PROTEIN"/>
    <property type="match status" value="1"/>
</dbReference>
<dbReference type="Pfam" id="PF00400">
    <property type="entry name" value="WD40"/>
    <property type="match status" value="1"/>
</dbReference>
<keyword evidence="5" id="KW-1185">Reference proteome</keyword>
<protein>
    <submittedName>
        <fullName evidence="4">HDL332Wp</fullName>
    </submittedName>
</protein>
<dbReference type="InterPro" id="IPR036322">
    <property type="entry name" value="WD40_repeat_dom_sf"/>
</dbReference>
<evidence type="ECO:0000256" key="2">
    <source>
        <dbReference type="ARBA" id="ARBA00022737"/>
    </source>
</evidence>
<evidence type="ECO:0000256" key="1">
    <source>
        <dbReference type="ARBA" id="ARBA00022574"/>
    </source>
</evidence>
<name>A0A0X8HS15_9SACH</name>